<gene>
    <name evidence="2" type="ORF">Esi_0003_0312</name>
</gene>
<dbReference type="Pfam" id="PF11371">
    <property type="entry name" value="DUF3172"/>
    <property type="match status" value="1"/>
</dbReference>
<evidence type="ECO:0000313" key="3">
    <source>
        <dbReference type="Proteomes" id="UP000002630"/>
    </source>
</evidence>
<feature type="compositionally biased region" description="Gly residues" evidence="1">
    <location>
        <begin position="64"/>
        <end position="73"/>
    </location>
</feature>
<proteinExistence type="predicted"/>
<sequence>MRYSGETLAAGGMFLALIVQTAGFLCPTTINPRSSAAHRAVGSGSTSASPVRRQNGRVEREGQRGGGVVGGGSKHVLGARRRDDFFYDADDDDLFDDDLDDRRAVAPQRRKRPKVPLLPATLSKALIAGVFVLGIGTGVTVDSAINTDPRDLASRDAIDRNAPNPNICQTYGSSAMVVDQRVFVTFNPFSLHVSQADTKPGCVLRSSNVVEVLQRKRGLLTNEDVETCKGGMNTWGYVGDLNDHPQLSCVYQSDDAQNEFLSNPKYGLGEDVYDDDRAAAAKKSAGSEPANGPRVMSGTVQTVVTDRAKM</sequence>
<dbReference type="eggNOG" id="ENOG502S1FT">
    <property type="taxonomic scope" value="Eukaryota"/>
</dbReference>
<organism evidence="2 3">
    <name type="scientific">Ectocarpus siliculosus</name>
    <name type="common">Brown alga</name>
    <name type="synonym">Conferva siliculosa</name>
    <dbReference type="NCBI Taxonomy" id="2880"/>
    <lineage>
        <taxon>Eukaryota</taxon>
        <taxon>Sar</taxon>
        <taxon>Stramenopiles</taxon>
        <taxon>Ochrophyta</taxon>
        <taxon>PX clade</taxon>
        <taxon>Phaeophyceae</taxon>
        <taxon>Ectocarpales</taxon>
        <taxon>Ectocarpaceae</taxon>
        <taxon>Ectocarpus</taxon>
    </lineage>
</organism>
<feature type="region of interest" description="Disordered" evidence="1">
    <location>
        <begin position="35"/>
        <end position="75"/>
    </location>
</feature>
<dbReference type="Proteomes" id="UP000002630">
    <property type="component" value="Linkage Group LG02"/>
</dbReference>
<reference evidence="2 3" key="1">
    <citation type="journal article" date="2010" name="Nature">
        <title>The Ectocarpus genome and the independent evolution of multicellularity in brown algae.</title>
        <authorList>
            <person name="Cock J.M."/>
            <person name="Sterck L."/>
            <person name="Rouze P."/>
            <person name="Scornet D."/>
            <person name="Allen A.E."/>
            <person name="Amoutzias G."/>
            <person name="Anthouard V."/>
            <person name="Artiguenave F."/>
            <person name="Aury J.M."/>
            <person name="Badger J.H."/>
            <person name="Beszteri B."/>
            <person name="Billiau K."/>
            <person name="Bonnet E."/>
            <person name="Bothwell J.H."/>
            <person name="Bowler C."/>
            <person name="Boyen C."/>
            <person name="Brownlee C."/>
            <person name="Carrano C.J."/>
            <person name="Charrier B."/>
            <person name="Cho G.Y."/>
            <person name="Coelho S.M."/>
            <person name="Collen J."/>
            <person name="Corre E."/>
            <person name="Da Silva C."/>
            <person name="Delage L."/>
            <person name="Delaroque N."/>
            <person name="Dittami S.M."/>
            <person name="Doulbeau S."/>
            <person name="Elias M."/>
            <person name="Farnham G."/>
            <person name="Gachon C.M."/>
            <person name="Gschloessl B."/>
            <person name="Heesch S."/>
            <person name="Jabbari K."/>
            <person name="Jubin C."/>
            <person name="Kawai H."/>
            <person name="Kimura K."/>
            <person name="Kloareg B."/>
            <person name="Kupper F.C."/>
            <person name="Lang D."/>
            <person name="Le Bail A."/>
            <person name="Leblanc C."/>
            <person name="Lerouge P."/>
            <person name="Lohr M."/>
            <person name="Lopez P.J."/>
            <person name="Martens C."/>
            <person name="Maumus F."/>
            <person name="Michel G."/>
            <person name="Miranda-Saavedra D."/>
            <person name="Morales J."/>
            <person name="Moreau H."/>
            <person name="Motomura T."/>
            <person name="Nagasato C."/>
            <person name="Napoli C.A."/>
            <person name="Nelson D.R."/>
            <person name="Nyvall-Collen P."/>
            <person name="Peters A.F."/>
            <person name="Pommier C."/>
            <person name="Potin P."/>
            <person name="Poulain J."/>
            <person name="Quesneville H."/>
            <person name="Read B."/>
            <person name="Rensing S.A."/>
            <person name="Ritter A."/>
            <person name="Rousvoal S."/>
            <person name="Samanta M."/>
            <person name="Samson G."/>
            <person name="Schroeder D.C."/>
            <person name="Segurens B."/>
            <person name="Strittmatter M."/>
            <person name="Tonon T."/>
            <person name="Tregear J.W."/>
            <person name="Valentin K."/>
            <person name="von Dassow P."/>
            <person name="Yamagishi T."/>
            <person name="Van de Peer Y."/>
            <person name="Wincker P."/>
        </authorList>
    </citation>
    <scope>NUCLEOTIDE SEQUENCE [LARGE SCALE GENOMIC DNA]</scope>
    <source>
        <strain evidence="3">Ec32 / CCAP1310/4</strain>
    </source>
</reference>
<dbReference type="STRING" id="2880.D7FW84"/>
<evidence type="ECO:0000256" key="1">
    <source>
        <dbReference type="SAM" id="MobiDB-lite"/>
    </source>
</evidence>
<dbReference type="OrthoDB" id="197940at2759"/>
<evidence type="ECO:0008006" key="4">
    <source>
        <dbReference type="Google" id="ProtNLM"/>
    </source>
</evidence>
<dbReference type="EMBL" id="FN649727">
    <property type="protein sequence ID" value="CBJ25604.1"/>
    <property type="molecule type" value="Genomic_DNA"/>
</dbReference>
<dbReference type="EMBL" id="FN648486">
    <property type="protein sequence ID" value="CBJ25604.1"/>
    <property type="molecule type" value="Genomic_DNA"/>
</dbReference>
<protein>
    <recommendedName>
        <fullName evidence="4">DUF3172 domain-containing protein</fullName>
    </recommendedName>
</protein>
<accession>D7FW84</accession>
<dbReference type="InterPro" id="IPR021511">
    <property type="entry name" value="DUF3172"/>
</dbReference>
<feature type="region of interest" description="Disordered" evidence="1">
    <location>
        <begin position="279"/>
        <end position="310"/>
    </location>
</feature>
<name>D7FW84_ECTSI</name>
<keyword evidence="3" id="KW-1185">Reference proteome</keyword>
<dbReference type="AlphaFoldDB" id="D7FW84"/>
<evidence type="ECO:0000313" key="2">
    <source>
        <dbReference type="EMBL" id="CBJ25604.1"/>
    </source>
</evidence>
<dbReference type="InParanoid" id="D7FW84"/>